<sequence>MQLSRIEKHNPTFSDPYCRCVIRQAKCNLYKTSIRLAQRRDTPGWRLCHRSAAFTCLGARASPSSVTSHKLLGVFYRGKSEPVSLCQGLLRQEERIGACSSPEENPLNIKFNPWFIFKQQRQ</sequence>
<proteinExistence type="predicted"/>
<comment type="caution">
    <text evidence="1">The sequence shown here is derived from an EMBL/GenBank/DDBJ whole genome shotgun (WGS) entry which is preliminary data.</text>
</comment>
<reference evidence="1" key="1">
    <citation type="journal article" date="2023" name="G3 (Bethesda)">
        <title>A reference genome for the long-term kleptoplast-retaining sea slug Elysia crispata morphotype clarki.</title>
        <authorList>
            <person name="Eastman K.E."/>
            <person name="Pendleton A.L."/>
            <person name="Shaikh M.A."/>
            <person name="Suttiyut T."/>
            <person name="Ogas R."/>
            <person name="Tomko P."/>
            <person name="Gavelis G."/>
            <person name="Widhalm J.R."/>
            <person name="Wisecaver J.H."/>
        </authorList>
    </citation>
    <scope>NUCLEOTIDE SEQUENCE</scope>
    <source>
        <strain evidence="1">ECLA1</strain>
    </source>
</reference>
<keyword evidence="2" id="KW-1185">Reference proteome</keyword>
<accession>A0AAE1DT81</accession>
<evidence type="ECO:0000313" key="1">
    <source>
        <dbReference type="EMBL" id="KAK3781832.1"/>
    </source>
</evidence>
<evidence type="ECO:0000313" key="2">
    <source>
        <dbReference type="Proteomes" id="UP001283361"/>
    </source>
</evidence>
<dbReference type="EMBL" id="JAWDGP010002587">
    <property type="protein sequence ID" value="KAK3781832.1"/>
    <property type="molecule type" value="Genomic_DNA"/>
</dbReference>
<dbReference type="AlphaFoldDB" id="A0AAE1DT81"/>
<organism evidence="1 2">
    <name type="scientific">Elysia crispata</name>
    <name type="common">lettuce slug</name>
    <dbReference type="NCBI Taxonomy" id="231223"/>
    <lineage>
        <taxon>Eukaryota</taxon>
        <taxon>Metazoa</taxon>
        <taxon>Spiralia</taxon>
        <taxon>Lophotrochozoa</taxon>
        <taxon>Mollusca</taxon>
        <taxon>Gastropoda</taxon>
        <taxon>Heterobranchia</taxon>
        <taxon>Euthyneura</taxon>
        <taxon>Panpulmonata</taxon>
        <taxon>Sacoglossa</taxon>
        <taxon>Placobranchoidea</taxon>
        <taxon>Plakobranchidae</taxon>
        <taxon>Elysia</taxon>
    </lineage>
</organism>
<gene>
    <name evidence="1" type="ORF">RRG08_016954</name>
</gene>
<protein>
    <submittedName>
        <fullName evidence="1">Uncharacterized protein</fullName>
    </submittedName>
</protein>
<name>A0AAE1DT81_9GAST</name>
<dbReference type="Proteomes" id="UP001283361">
    <property type="component" value="Unassembled WGS sequence"/>
</dbReference>